<dbReference type="OrthoDB" id="7451790at2759"/>
<feature type="coiled-coil region" evidence="1">
    <location>
        <begin position="145"/>
        <end position="218"/>
    </location>
</feature>
<evidence type="ECO:0000313" key="3">
    <source>
        <dbReference type="EMBL" id="KNE71163.1"/>
    </source>
</evidence>
<dbReference type="Gene3D" id="1.10.287.1490">
    <property type="match status" value="1"/>
</dbReference>
<feature type="coiled-coil region" evidence="1">
    <location>
        <begin position="481"/>
        <end position="557"/>
    </location>
</feature>
<feature type="region of interest" description="Disordered" evidence="2">
    <location>
        <begin position="49"/>
        <end position="81"/>
    </location>
</feature>
<evidence type="ECO:0000313" key="4">
    <source>
        <dbReference type="Proteomes" id="UP000054350"/>
    </source>
</evidence>
<organism evidence="3 4">
    <name type="scientific">Allomyces macrogynus (strain ATCC 38327)</name>
    <name type="common">Allomyces javanicus var. macrogynus</name>
    <dbReference type="NCBI Taxonomy" id="578462"/>
    <lineage>
        <taxon>Eukaryota</taxon>
        <taxon>Fungi</taxon>
        <taxon>Fungi incertae sedis</taxon>
        <taxon>Blastocladiomycota</taxon>
        <taxon>Blastocladiomycetes</taxon>
        <taxon>Blastocladiales</taxon>
        <taxon>Blastocladiaceae</taxon>
        <taxon>Allomyces</taxon>
    </lineage>
</organism>
<dbReference type="OMA" id="RFYANPR"/>
<feature type="coiled-coil region" evidence="1">
    <location>
        <begin position="344"/>
        <end position="435"/>
    </location>
</feature>
<protein>
    <submittedName>
        <fullName evidence="3">Uncharacterized protein</fullName>
    </submittedName>
</protein>
<feature type="coiled-coil region" evidence="1">
    <location>
        <begin position="256"/>
        <end position="283"/>
    </location>
</feature>
<reference evidence="4" key="2">
    <citation type="submission" date="2009-11" db="EMBL/GenBank/DDBJ databases">
        <title>The Genome Sequence of Allomyces macrogynus strain ATCC 38327.</title>
        <authorList>
            <consortium name="The Broad Institute Genome Sequencing Platform"/>
            <person name="Russ C."/>
            <person name="Cuomo C."/>
            <person name="Shea T."/>
            <person name="Young S.K."/>
            <person name="Zeng Q."/>
            <person name="Koehrsen M."/>
            <person name="Haas B."/>
            <person name="Borodovsky M."/>
            <person name="Guigo R."/>
            <person name="Alvarado L."/>
            <person name="Berlin A."/>
            <person name="Borenstein D."/>
            <person name="Chen Z."/>
            <person name="Engels R."/>
            <person name="Freedman E."/>
            <person name="Gellesch M."/>
            <person name="Goldberg J."/>
            <person name="Griggs A."/>
            <person name="Gujja S."/>
            <person name="Heiman D."/>
            <person name="Hepburn T."/>
            <person name="Howarth C."/>
            <person name="Jen D."/>
            <person name="Larson L."/>
            <person name="Lewis B."/>
            <person name="Mehta T."/>
            <person name="Park D."/>
            <person name="Pearson M."/>
            <person name="Roberts A."/>
            <person name="Saif S."/>
            <person name="Shenoy N."/>
            <person name="Sisk P."/>
            <person name="Stolte C."/>
            <person name="Sykes S."/>
            <person name="Walk T."/>
            <person name="White J."/>
            <person name="Yandava C."/>
            <person name="Burger G."/>
            <person name="Gray M.W."/>
            <person name="Holland P.W.H."/>
            <person name="King N."/>
            <person name="Lang F.B.F."/>
            <person name="Roger A.J."/>
            <person name="Ruiz-Trillo I."/>
            <person name="Lander E."/>
            <person name="Nusbaum C."/>
        </authorList>
    </citation>
    <scope>NUCLEOTIDE SEQUENCE [LARGE SCALE GENOMIC DNA]</scope>
    <source>
        <strain evidence="4">ATCC 38327</strain>
    </source>
</reference>
<dbReference type="Proteomes" id="UP000054350">
    <property type="component" value="Unassembled WGS sequence"/>
</dbReference>
<gene>
    <name evidence="3" type="ORF">AMAG_20404</name>
</gene>
<accession>A0A0L0T8M6</accession>
<sequence>MLHAPLSDPAIEKLQATVAHLVQTVEHRADNSAVHDELRALKLHVAKMEHKHARLAKKQQQRQQQSQQDPPFEPSSRPNSAATPALQDLVQFELEVRRLQTAEAEHARQIRALMAELDAERARNVTLSKVKVALEEQVRVARATGEALEVRAKEAEGRAEAAQRQVNAWQRRVAALEAKSVKGAKKWGKERDLYRTKLIEAKDQIMELRGAVQDLARDLTGMRDQVHAQEAVFQSKIADAIQKRTEQAHQTETHLAQSHAAALHDLQNQLAAARQAQAAAESQAAQALAHAAARTQTLEADAARSAARAEAADSVTRTVESHLQQARAELDSRTHERDEALRVVAAQRNQLRALAVQVRDLEHLYEAKVTKYRAKVASVVPGLKGEVERLTKEAELKSAELAAAHDKVLELRAAVKAAEERASKAETQLERVRKDVDALKPAIAVKDKMLADQAESMKQVKTHLAAKVAEFQDVQRKLDGLKELEYELQRRDADIDRLEDLADAYRAERNDARDLAADLQQRLDDRNSAIQHIEAEAAKIQAQIAKAEADARSAVAARDLVVDELKRVVEASRHAQTEAEHARDAALAEAAELRAAIHDVQAQCEALVRDRDVAVRKVRAQYAEVERRWQQVSAAFGSALGVLPGSVAAAAAVDNGPEDQEDEDVHESRHARIVRQDRFAGRAAIDVKPALPLAKSRTAIVSTPKPISASRLPIPQLRFYANPRAHAGPAAADAEHDTVEDEDGG</sequence>
<proteinExistence type="predicted"/>
<dbReference type="VEuPathDB" id="FungiDB:AMAG_20404"/>
<dbReference type="AlphaFoldDB" id="A0A0L0T8M6"/>
<keyword evidence="4" id="KW-1185">Reference proteome</keyword>
<feature type="coiled-coil region" evidence="1">
    <location>
        <begin position="583"/>
        <end position="610"/>
    </location>
</feature>
<evidence type="ECO:0000256" key="2">
    <source>
        <dbReference type="SAM" id="MobiDB-lite"/>
    </source>
</evidence>
<dbReference type="STRING" id="578462.A0A0L0T8M6"/>
<feature type="compositionally biased region" description="Basic residues" evidence="2">
    <location>
        <begin position="49"/>
        <end position="60"/>
    </location>
</feature>
<keyword evidence="1" id="KW-0175">Coiled coil</keyword>
<name>A0A0L0T8M6_ALLM3</name>
<evidence type="ECO:0000256" key="1">
    <source>
        <dbReference type="SAM" id="Coils"/>
    </source>
</evidence>
<reference evidence="3 4" key="1">
    <citation type="submission" date="2009-11" db="EMBL/GenBank/DDBJ databases">
        <title>Annotation of Allomyces macrogynus ATCC 38327.</title>
        <authorList>
            <consortium name="The Broad Institute Genome Sequencing Platform"/>
            <person name="Russ C."/>
            <person name="Cuomo C."/>
            <person name="Burger G."/>
            <person name="Gray M.W."/>
            <person name="Holland P.W.H."/>
            <person name="King N."/>
            <person name="Lang F.B.F."/>
            <person name="Roger A.J."/>
            <person name="Ruiz-Trillo I."/>
            <person name="Young S.K."/>
            <person name="Zeng Q."/>
            <person name="Gargeya S."/>
            <person name="Fitzgerald M."/>
            <person name="Haas B."/>
            <person name="Abouelleil A."/>
            <person name="Alvarado L."/>
            <person name="Arachchi H.M."/>
            <person name="Berlin A."/>
            <person name="Chapman S.B."/>
            <person name="Gearin G."/>
            <person name="Goldberg J."/>
            <person name="Griggs A."/>
            <person name="Gujja S."/>
            <person name="Hansen M."/>
            <person name="Heiman D."/>
            <person name="Howarth C."/>
            <person name="Larimer J."/>
            <person name="Lui A."/>
            <person name="MacDonald P.J.P."/>
            <person name="McCowen C."/>
            <person name="Montmayeur A."/>
            <person name="Murphy C."/>
            <person name="Neiman D."/>
            <person name="Pearson M."/>
            <person name="Priest M."/>
            <person name="Roberts A."/>
            <person name="Saif S."/>
            <person name="Shea T."/>
            <person name="Sisk P."/>
            <person name="Stolte C."/>
            <person name="Sykes S."/>
            <person name="Wortman J."/>
            <person name="Nusbaum C."/>
            <person name="Birren B."/>
        </authorList>
    </citation>
    <scope>NUCLEOTIDE SEQUENCE [LARGE SCALE GENOMIC DNA]</scope>
    <source>
        <strain evidence="3 4">ATCC 38327</strain>
    </source>
</reference>
<feature type="region of interest" description="Disordered" evidence="2">
    <location>
        <begin position="725"/>
        <end position="745"/>
    </location>
</feature>
<dbReference type="EMBL" id="GG745370">
    <property type="protein sequence ID" value="KNE71163.1"/>
    <property type="molecule type" value="Genomic_DNA"/>
</dbReference>